<dbReference type="EMBL" id="OU912926">
    <property type="protein sequence ID" value="CAG9932741.1"/>
    <property type="molecule type" value="Genomic_DNA"/>
</dbReference>
<evidence type="ECO:0000313" key="10">
    <source>
        <dbReference type="EMBL" id="CAG9932741.1"/>
    </source>
</evidence>
<gene>
    <name evidence="10" type="ORF">NTG6680_1488</name>
</gene>
<dbReference type="InterPro" id="IPR036286">
    <property type="entry name" value="LexA/Signal_pep-like_sf"/>
</dbReference>
<evidence type="ECO:0000259" key="9">
    <source>
        <dbReference type="Pfam" id="PF00717"/>
    </source>
</evidence>
<dbReference type="EC" id="3.4.21.-" evidence="10"/>
<evidence type="ECO:0000256" key="5">
    <source>
        <dbReference type="ARBA" id="ARBA00023204"/>
    </source>
</evidence>
<name>A0ABN8ANH2_9PROT</name>
<keyword evidence="4 7" id="KW-0068">Autocatalytic cleavage</keyword>
<evidence type="ECO:0000256" key="3">
    <source>
        <dbReference type="ARBA" id="ARBA00022801"/>
    </source>
</evidence>
<evidence type="ECO:0000256" key="7">
    <source>
        <dbReference type="RuleBase" id="RU003991"/>
    </source>
</evidence>
<dbReference type="Proteomes" id="UP000839052">
    <property type="component" value="Chromosome"/>
</dbReference>
<evidence type="ECO:0000256" key="4">
    <source>
        <dbReference type="ARBA" id="ARBA00022813"/>
    </source>
</evidence>
<accession>A0ABN8ANH2</accession>
<dbReference type="RefSeq" id="WP_239796632.1">
    <property type="nucleotide sequence ID" value="NZ_OU912926.1"/>
</dbReference>
<keyword evidence="5" id="KW-0234">DNA repair</keyword>
<evidence type="ECO:0000256" key="1">
    <source>
        <dbReference type="ARBA" id="ARBA00007484"/>
    </source>
</evidence>
<evidence type="ECO:0000256" key="2">
    <source>
        <dbReference type="ARBA" id="ARBA00022763"/>
    </source>
</evidence>
<evidence type="ECO:0000256" key="8">
    <source>
        <dbReference type="SAM" id="MobiDB-lite"/>
    </source>
</evidence>
<evidence type="ECO:0000313" key="11">
    <source>
        <dbReference type="Proteomes" id="UP000839052"/>
    </source>
</evidence>
<dbReference type="InterPro" id="IPR039418">
    <property type="entry name" value="LexA-like"/>
</dbReference>
<keyword evidence="3 7" id="KW-0378">Hydrolase</keyword>
<reference evidence="10 11" key="1">
    <citation type="submission" date="2021-10" db="EMBL/GenBank/DDBJ databases">
        <authorList>
            <person name="Koch H."/>
        </authorList>
    </citation>
    <scope>NUCLEOTIDE SEQUENCE [LARGE SCALE GENOMIC DNA]</scope>
    <source>
        <strain evidence="10">6680</strain>
    </source>
</reference>
<feature type="region of interest" description="Disordered" evidence="8">
    <location>
        <begin position="1"/>
        <end position="30"/>
    </location>
</feature>
<dbReference type="Pfam" id="PF00717">
    <property type="entry name" value="Peptidase_S24"/>
    <property type="match status" value="1"/>
</dbReference>
<organism evidence="10 11">
    <name type="scientific">Candidatus Nitrotoga arctica</name>
    <dbReference type="NCBI Taxonomy" id="453162"/>
    <lineage>
        <taxon>Bacteria</taxon>
        <taxon>Pseudomonadati</taxon>
        <taxon>Pseudomonadota</taxon>
        <taxon>Betaproteobacteria</taxon>
        <taxon>Nitrosomonadales</taxon>
        <taxon>Gallionellaceae</taxon>
        <taxon>Candidatus Nitrotoga</taxon>
    </lineage>
</organism>
<keyword evidence="6" id="KW-0742">SOS response</keyword>
<dbReference type="NCBIfam" id="NF007621">
    <property type="entry name" value="PRK10276.1"/>
    <property type="match status" value="1"/>
</dbReference>
<proteinExistence type="inferred from homology"/>
<dbReference type="Gene3D" id="2.10.109.10">
    <property type="entry name" value="Umud Fragment, subunit A"/>
    <property type="match status" value="1"/>
</dbReference>
<dbReference type="PANTHER" id="PTHR33516:SF2">
    <property type="entry name" value="LEXA REPRESSOR-RELATED"/>
    <property type="match status" value="1"/>
</dbReference>
<feature type="compositionally biased region" description="Low complexity" evidence="8">
    <location>
        <begin position="9"/>
        <end position="19"/>
    </location>
</feature>
<sequence>MKQPDSKFPTRGGTRPGAGRKIGSSPYGENTKLMRIPESVVSAVKDVLSSCKAQRLEKRFKNDILYPTLDSQPIRLPVFGHKVAAGFPSPADDYIEGRLSLDEHLIGKKDATFFVHAQGNSMIGAGIYDGDLLVVDKSITPTSGQIVIAIVDGGLTIKRLVLRDNKTILKPENPRFKAIELQDGQELLIWGVVTSAIKRFN</sequence>
<evidence type="ECO:0000256" key="6">
    <source>
        <dbReference type="ARBA" id="ARBA00023236"/>
    </source>
</evidence>
<keyword evidence="11" id="KW-1185">Reference proteome</keyword>
<dbReference type="GO" id="GO:0016787">
    <property type="term" value="F:hydrolase activity"/>
    <property type="evidence" value="ECO:0007669"/>
    <property type="project" value="UniProtKB-KW"/>
</dbReference>
<dbReference type="PANTHER" id="PTHR33516">
    <property type="entry name" value="LEXA REPRESSOR"/>
    <property type="match status" value="1"/>
</dbReference>
<dbReference type="PRINTS" id="PR00726">
    <property type="entry name" value="LEXASERPTASE"/>
</dbReference>
<protein>
    <submittedName>
        <fullName evidence="10">Error-prone repair protein UmuD</fullName>
        <ecNumber evidence="10">3.4.21.-</ecNumber>
    </submittedName>
</protein>
<dbReference type="SUPFAM" id="SSF51306">
    <property type="entry name" value="LexA/Signal peptidase"/>
    <property type="match status" value="1"/>
</dbReference>
<dbReference type="InterPro" id="IPR006197">
    <property type="entry name" value="Peptidase_S24_LexA"/>
</dbReference>
<keyword evidence="2" id="KW-0227">DNA damage</keyword>
<dbReference type="InterPro" id="IPR015927">
    <property type="entry name" value="Peptidase_S24_S26A/B/C"/>
</dbReference>
<dbReference type="CDD" id="cd06529">
    <property type="entry name" value="S24_LexA-like"/>
    <property type="match status" value="1"/>
</dbReference>
<comment type="similarity">
    <text evidence="1 7">Belongs to the peptidase S24 family.</text>
</comment>
<dbReference type="InterPro" id="IPR050077">
    <property type="entry name" value="LexA_repressor"/>
</dbReference>
<feature type="domain" description="Peptidase S24/S26A/S26B/S26C" evidence="9">
    <location>
        <begin position="77"/>
        <end position="193"/>
    </location>
</feature>